<dbReference type="GO" id="GO:0032259">
    <property type="term" value="P:methylation"/>
    <property type="evidence" value="ECO:0007669"/>
    <property type="project" value="UniProtKB-KW"/>
</dbReference>
<dbReference type="STRING" id="564608.C1MTI5"/>
<dbReference type="PANTHER" id="PTHR43191">
    <property type="entry name" value="RRNA METHYLTRANSFERASE 3"/>
    <property type="match status" value="1"/>
</dbReference>
<reference evidence="4 5" key="1">
    <citation type="journal article" date="2009" name="Science">
        <title>Green evolution and dynamic adaptations revealed by genomes of the marine picoeukaryotes Micromonas.</title>
        <authorList>
            <person name="Worden A.Z."/>
            <person name="Lee J.H."/>
            <person name="Mock T."/>
            <person name="Rouze P."/>
            <person name="Simmons M.P."/>
            <person name="Aerts A.L."/>
            <person name="Allen A.E."/>
            <person name="Cuvelier M.L."/>
            <person name="Derelle E."/>
            <person name="Everett M.V."/>
            <person name="Foulon E."/>
            <person name="Grimwood J."/>
            <person name="Gundlach H."/>
            <person name="Henrissat B."/>
            <person name="Napoli C."/>
            <person name="McDonald S.M."/>
            <person name="Parker M.S."/>
            <person name="Rombauts S."/>
            <person name="Salamov A."/>
            <person name="Von Dassow P."/>
            <person name="Badger J.H."/>
            <person name="Coutinho P.M."/>
            <person name="Demir E."/>
            <person name="Dubchak I."/>
            <person name="Gentemann C."/>
            <person name="Eikrem W."/>
            <person name="Gready J.E."/>
            <person name="John U."/>
            <person name="Lanier W."/>
            <person name="Lindquist E.A."/>
            <person name="Lucas S."/>
            <person name="Mayer K.F."/>
            <person name="Moreau H."/>
            <person name="Not F."/>
            <person name="Otillar R."/>
            <person name="Panaud O."/>
            <person name="Pangilinan J."/>
            <person name="Paulsen I."/>
            <person name="Piegu B."/>
            <person name="Poliakov A."/>
            <person name="Robbens S."/>
            <person name="Schmutz J."/>
            <person name="Toulza E."/>
            <person name="Wyss T."/>
            <person name="Zelensky A."/>
            <person name="Zhou K."/>
            <person name="Armbrust E.V."/>
            <person name="Bhattacharya D."/>
            <person name="Goodenough U.W."/>
            <person name="Van de Peer Y."/>
            <person name="Grigoriev I.V."/>
        </authorList>
    </citation>
    <scope>NUCLEOTIDE SEQUENCE [LARGE SCALE GENOMIC DNA]</scope>
    <source>
        <strain evidence="4 5">CCMP1545</strain>
    </source>
</reference>
<evidence type="ECO:0000313" key="4">
    <source>
        <dbReference type="EMBL" id="EEH57324.1"/>
    </source>
</evidence>
<dbReference type="EMBL" id="GG663739">
    <property type="protein sequence ID" value="EEH57324.1"/>
    <property type="molecule type" value="Genomic_DNA"/>
</dbReference>
<dbReference type="AlphaFoldDB" id="C1MTI5"/>
<dbReference type="InterPro" id="IPR029026">
    <property type="entry name" value="tRNA_m1G_MTases_N"/>
</dbReference>
<dbReference type="OMA" id="MEVLCYE"/>
<dbReference type="Pfam" id="PF00588">
    <property type="entry name" value="SpoU_methylase"/>
    <property type="match status" value="1"/>
</dbReference>
<dbReference type="OrthoDB" id="270651at2759"/>
<dbReference type="eggNOG" id="KOG2506">
    <property type="taxonomic scope" value="Eukaryota"/>
</dbReference>
<dbReference type="InterPro" id="IPR051259">
    <property type="entry name" value="rRNA_Methyltransferase"/>
</dbReference>
<dbReference type="RefSeq" id="XP_003058869.1">
    <property type="nucleotide sequence ID" value="XM_003058823.1"/>
</dbReference>
<dbReference type="Proteomes" id="UP000001876">
    <property type="component" value="Unassembled WGS sequence"/>
</dbReference>
<evidence type="ECO:0000256" key="1">
    <source>
        <dbReference type="ARBA" id="ARBA00022603"/>
    </source>
</evidence>
<keyword evidence="2" id="KW-0808">Transferase</keyword>
<protein>
    <submittedName>
        <fullName evidence="4">Predicted protein</fullName>
    </submittedName>
</protein>
<dbReference type="CDD" id="cd18095">
    <property type="entry name" value="SpoU-like_rRNA-MTase"/>
    <property type="match status" value="1"/>
</dbReference>
<dbReference type="Gene3D" id="3.40.1280.10">
    <property type="match status" value="1"/>
</dbReference>
<proteinExistence type="predicted"/>
<dbReference type="InterPro" id="IPR029028">
    <property type="entry name" value="Alpha/beta_knot_MTases"/>
</dbReference>
<name>C1MTI5_MICPC</name>
<keyword evidence="1" id="KW-0489">Methyltransferase</keyword>
<evidence type="ECO:0000256" key="2">
    <source>
        <dbReference type="ARBA" id="ARBA00022679"/>
    </source>
</evidence>
<dbReference type="SUPFAM" id="SSF75217">
    <property type="entry name" value="alpha/beta knot"/>
    <property type="match status" value="1"/>
</dbReference>
<feature type="domain" description="tRNA/rRNA methyltransferase SpoU type" evidence="3">
    <location>
        <begin position="13"/>
        <end position="115"/>
    </location>
</feature>
<accession>C1MTI5</accession>
<dbReference type="KEGG" id="mpp:MICPUCDRAFT_58084"/>
<dbReference type="InterPro" id="IPR001537">
    <property type="entry name" value="SpoU_MeTrfase"/>
</dbReference>
<dbReference type="GO" id="GO:0006396">
    <property type="term" value="P:RNA processing"/>
    <property type="evidence" value="ECO:0007669"/>
    <property type="project" value="InterPro"/>
</dbReference>
<organism evidence="5">
    <name type="scientific">Micromonas pusilla (strain CCMP1545)</name>
    <name type="common">Picoplanktonic green alga</name>
    <dbReference type="NCBI Taxonomy" id="564608"/>
    <lineage>
        <taxon>Eukaryota</taxon>
        <taxon>Viridiplantae</taxon>
        <taxon>Chlorophyta</taxon>
        <taxon>Mamiellophyceae</taxon>
        <taxon>Mamiellales</taxon>
        <taxon>Mamiellaceae</taxon>
        <taxon>Micromonas</taxon>
    </lineage>
</organism>
<dbReference type="GO" id="GO:0008173">
    <property type="term" value="F:RNA methyltransferase activity"/>
    <property type="evidence" value="ECO:0007669"/>
    <property type="project" value="InterPro"/>
</dbReference>
<sequence length="119" mass="12512">MNYSSAVRRPSARGQALRAARGGVFRIPIARLGWDELVDFTDARGLARYCADATAANAVDAKEESEDGRGVCLVLGAEGRGLSAEALGGCQPVKVPMPGEMESLNVGIAGGILMYVMRK</sequence>
<keyword evidence="5" id="KW-1185">Reference proteome</keyword>
<evidence type="ECO:0000259" key="3">
    <source>
        <dbReference type="Pfam" id="PF00588"/>
    </source>
</evidence>
<evidence type="ECO:0000313" key="5">
    <source>
        <dbReference type="Proteomes" id="UP000001876"/>
    </source>
</evidence>
<dbReference type="GO" id="GO:0003723">
    <property type="term" value="F:RNA binding"/>
    <property type="evidence" value="ECO:0007669"/>
    <property type="project" value="InterPro"/>
</dbReference>
<dbReference type="GeneID" id="9683935"/>
<gene>
    <name evidence="4" type="ORF">MICPUCDRAFT_58084</name>
</gene>
<dbReference type="PANTHER" id="PTHR43191:SF2">
    <property type="entry name" value="RRNA METHYLTRANSFERASE 3, MITOCHONDRIAL"/>
    <property type="match status" value="1"/>
</dbReference>